<evidence type="ECO:0000313" key="1">
    <source>
        <dbReference type="EMBL" id="NMM94755.1"/>
    </source>
</evidence>
<reference evidence="1 2" key="1">
    <citation type="submission" date="2020-02" db="EMBL/GenBank/DDBJ databases">
        <title>Characterization of phylogenetic diversity of novel bifidobacterial species isolated in Czech ZOOs.</title>
        <authorList>
            <person name="Lugli G.A."/>
            <person name="Vera N.B."/>
            <person name="Ventura M."/>
        </authorList>
    </citation>
    <scope>NUCLEOTIDE SEQUENCE [LARGE SCALE GENOMIC DNA]</scope>
    <source>
        <strain evidence="1 2">DSM 109957</strain>
    </source>
</reference>
<dbReference type="RefSeq" id="WP_205832805.1">
    <property type="nucleotide sequence ID" value="NZ_JAAIII010000006.1"/>
</dbReference>
<dbReference type="AlphaFoldDB" id="A0A7Y0HS40"/>
<keyword evidence="2" id="KW-1185">Reference proteome</keyword>
<dbReference type="EMBL" id="JAAIII010000006">
    <property type="protein sequence ID" value="NMM94755.1"/>
    <property type="molecule type" value="Genomic_DNA"/>
</dbReference>
<protein>
    <recommendedName>
        <fullName evidence="3">AIPR protein</fullName>
    </recommendedName>
</protein>
<organism evidence="1 2">
    <name type="scientific">Bifidobacterium oedipodis</name>
    <dbReference type="NCBI Taxonomy" id="2675322"/>
    <lineage>
        <taxon>Bacteria</taxon>
        <taxon>Bacillati</taxon>
        <taxon>Actinomycetota</taxon>
        <taxon>Actinomycetes</taxon>
        <taxon>Bifidobacteriales</taxon>
        <taxon>Bifidobacteriaceae</taxon>
        <taxon>Bifidobacterium</taxon>
    </lineage>
</organism>
<gene>
    <name evidence="1" type="ORF">G1C95_1943</name>
</gene>
<dbReference type="Proteomes" id="UP000532194">
    <property type="component" value="Unassembled WGS sequence"/>
</dbReference>
<evidence type="ECO:0008006" key="3">
    <source>
        <dbReference type="Google" id="ProtNLM"/>
    </source>
</evidence>
<evidence type="ECO:0000313" key="2">
    <source>
        <dbReference type="Proteomes" id="UP000532194"/>
    </source>
</evidence>
<comment type="caution">
    <text evidence="1">The sequence shown here is derived from an EMBL/GenBank/DDBJ whole genome shotgun (WGS) entry which is preliminary data.</text>
</comment>
<proteinExistence type="predicted"/>
<sequence length="476" mass="53482">MSVATTNVNTAERDEQGVIVRFEKPSRQTIGDTSKITGLVKAKYIIPLIDHLDLQANPRDSKTGNVTDAIQDSIESDPSLFPFKTKGILLAASDYEDLERDRVHMFFDNRSIEGILDGGHNTLAIGMLILKRALALQGKKLGRKRVTWSEFKELWNDNRDAIQRYQISVRKSADGSDEDSGEPDLSFYVPVELLVPANPDDKLCAEEFRHNLLEICEARNNNAELTASAKANQQGLFDELKKQLRKRDPNLYERIEWKTNEGGDIRVQDLISLVWIVLRHAPVVTDEDGKKVEPPAPVKMYSSKADGLQRFERYMSSPDVSSATGDYTMDLRNPATLQALKLAVEIPALYDYIYEQFPSLYNRAGGAYGKITAVEKANSTNTIKTTPFGGKKVDKENPEGFIVPLVYGLNALVDPETLTWRRNPQRFLEQYLPAIVKRYIEVFKPLGWDPQKVGKAAMSYSTVEDAYKMALAGILS</sequence>
<name>A0A7Y0HS40_9BIFI</name>
<accession>A0A7Y0HS40</accession>